<dbReference type="Gene3D" id="3.40.50.1100">
    <property type="match status" value="2"/>
</dbReference>
<evidence type="ECO:0000256" key="1">
    <source>
        <dbReference type="ARBA" id="ARBA00001933"/>
    </source>
</evidence>
<dbReference type="PANTHER" id="PTHR48078">
    <property type="entry name" value="THREONINE DEHYDRATASE, MITOCHONDRIAL-RELATED"/>
    <property type="match status" value="1"/>
</dbReference>
<organism evidence="5 6">
    <name type="scientific">Aureimonas altamirensis DSM 21988</name>
    <dbReference type="NCBI Taxonomy" id="1121026"/>
    <lineage>
        <taxon>Bacteria</taxon>
        <taxon>Pseudomonadati</taxon>
        <taxon>Pseudomonadota</taxon>
        <taxon>Alphaproteobacteria</taxon>
        <taxon>Hyphomicrobiales</taxon>
        <taxon>Aurantimonadaceae</taxon>
        <taxon>Aureimonas</taxon>
    </lineage>
</organism>
<feature type="domain" description="Tryptophan synthase beta chain-like PALP" evidence="4">
    <location>
        <begin position="61"/>
        <end position="365"/>
    </location>
</feature>
<keyword evidence="6" id="KW-1185">Reference proteome</keyword>
<dbReference type="EMBL" id="FQZC01000002">
    <property type="protein sequence ID" value="SHI97822.1"/>
    <property type="molecule type" value="Genomic_DNA"/>
</dbReference>
<dbReference type="SUPFAM" id="SSF53686">
    <property type="entry name" value="Tryptophan synthase beta subunit-like PLP-dependent enzymes"/>
    <property type="match status" value="1"/>
</dbReference>
<dbReference type="Proteomes" id="UP000184290">
    <property type="component" value="Unassembled WGS sequence"/>
</dbReference>
<dbReference type="Pfam" id="PF00291">
    <property type="entry name" value="PALP"/>
    <property type="match status" value="1"/>
</dbReference>
<dbReference type="InterPro" id="IPR050147">
    <property type="entry name" value="Ser/Thr_Dehydratase"/>
</dbReference>
<evidence type="ECO:0000313" key="5">
    <source>
        <dbReference type="EMBL" id="SHI97822.1"/>
    </source>
</evidence>
<dbReference type="PANTHER" id="PTHR48078:SF6">
    <property type="entry name" value="L-THREONINE DEHYDRATASE CATABOLIC TDCB"/>
    <property type="match status" value="1"/>
</dbReference>
<comment type="caution">
    <text evidence="5">The sequence shown here is derived from an EMBL/GenBank/DDBJ whole genome shotgun (WGS) entry which is preliminary data.</text>
</comment>
<dbReference type="InterPro" id="IPR001926">
    <property type="entry name" value="TrpB-like_PALP"/>
</dbReference>
<gene>
    <name evidence="5" type="ORF">SAMN02745911_1298</name>
</gene>
<protein>
    <submittedName>
        <fullName evidence="5">Threonine synthase</fullName>
    </submittedName>
</protein>
<evidence type="ECO:0000256" key="2">
    <source>
        <dbReference type="ARBA" id="ARBA00022898"/>
    </source>
</evidence>
<keyword evidence="2" id="KW-0663">Pyridoxal phosphate</keyword>
<evidence type="ECO:0000259" key="4">
    <source>
        <dbReference type="Pfam" id="PF00291"/>
    </source>
</evidence>
<reference evidence="5 6" key="1">
    <citation type="submission" date="2016-11" db="EMBL/GenBank/DDBJ databases">
        <authorList>
            <person name="Varghese N."/>
            <person name="Submissions S."/>
        </authorList>
    </citation>
    <scope>NUCLEOTIDE SEQUENCE [LARGE SCALE GENOMIC DNA]</scope>
    <source>
        <strain evidence="5 6">DSM 21988</strain>
    </source>
</reference>
<comment type="cofactor">
    <cofactor evidence="1">
        <name>pyridoxal 5'-phosphate</name>
        <dbReference type="ChEBI" id="CHEBI:597326"/>
    </cofactor>
</comment>
<dbReference type="InterPro" id="IPR036052">
    <property type="entry name" value="TrpB-like_PALP_sf"/>
</dbReference>
<evidence type="ECO:0000256" key="3">
    <source>
        <dbReference type="ARBA" id="ARBA00023239"/>
    </source>
</evidence>
<accession>A0ABY1ICN8</accession>
<dbReference type="RefSeq" id="WP_060605909.1">
    <property type="nucleotide sequence ID" value="NZ_FQZC01000002.1"/>
</dbReference>
<proteinExistence type="predicted"/>
<sequence length="382" mass="39633">MDATTSVALPPVAGLRCLSCGILSAAALTYRCPQCGGILRVERAMPVSGRWERRNFVSDTVTLGEGETPLREVRPSLLHPDFTGLLLLKDETRNSSGSFKDRLVAASMSRALEMGVEGVICASSGNAGAAVACYAANAGIPAIIVCPESTPDGKVAQIAAYGATFHREPGDYSRSFRKGQVLATETGYANLTTTYLNAYGVDALRLVGQEIALALVGDTPDWVSIPTSSGPLVHGVYQGFADHGAAMPRLVAAQSAGCAPIASAHASGADAVSPWLNPVTVASGISDPLAQYPEEGNLTLSLVRDTGGIGIAVPDADILVAMRDLARRAGLFSEPTGATSLAAMRRLYADGRLRDGDTVVCIITGHGSKDYAAWGQVSLALS</sequence>
<name>A0ABY1ICN8_9HYPH</name>
<evidence type="ECO:0000313" key="6">
    <source>
        <dbReference type="Proteomes" id="UP000184290"/>
    </source>
</evidence>
<keyword evidence="3" id="KW-0456">Lyase</keyword>